<organism evidence="6 7">
    <name type="scientific">Pontivivens insulae</name>
    <dbReference type="NCBI Taxonomy" id="1639689"/>
    <lineage>
        <taxon>Bacteria</taxon>
        <taxon>Pseudomonadati</taxon>
        <taxon>Pseudomonadota</taxon>
        <taxon>Alphaproteobacteria</taxon>
        <taxon>Rhodobacterales</taxon>
        <taxon>Paracoccaceae</taxon>
        <taxon>Pontivivens</taxon>
    </lineage>
</organism>
<evidence type="ECO:0000256" key="1">
    <source>
        <dbReference type="ARBA" id="ARBA00009437"/>
    </source>
</evidence>
<dbReference type="GO" id="GO:0003677">
    <property type="term" value="F:DNA binding"/>
    <property type="evidence" value="ECO:0007669"/>
    <property type="project" value="UniProtKB-KW"/>
</dbReference>
<evidence type="ECO:0000313" key="7">
    <source>
        <dbReference type="Proteomes" id="UP000244932"/>
    </source>
</evidence>
<dbReference type="Pfam" id="PF00126">
    <property type="entry name" value="HTH_1"/>
    <property type="match status" value="1"/>
</dbReference>
<dbReference type="OrthoDB" id="9815174at2"/>
<dbReference type="EMBL" id="OMKW01000002">
    <property type="protein sequence ID" value="SPF29074.1"/>
    <property type="molecule type" value="Genomic_DNA"/>
</dbReference>
<dbReference type="Pfam" id="PF03466">
    <property type="entry name" value="LysR_substrate"/>
    <property type="match status" value="1"/>
</dbReference>
<evidence type="ECO:0000259" key="5">
    <source>
        <dbReference type="PROSITE" id="PS50931"/>
    </source>
</evidence>
<dbReference type="InterPro" id="IPR000847">
    <property type="entry name" value="LysR_HTH_N"/>
</dbReference>
<proteinExistence type="inferred from homology"/>
<dbReference type="InterPro" id="IPR036388">
    <property type="entry name" value="WH-like_DNA-bd_sf"/>
</dbReference>
<keyword evidence="4" id="KW-0804">Transcription</keyword>
<dbReference type="InterPro" id="IPR050176">
    <property type="entry name" value="LTTR"/>
</dbReference>
<keyword evidence="7" id="KW-1185">Reference proteome</keyword>
<dbReference type="InterPro" id="IPR036390">
    <property type="entry name" value="WH_DNA-bd_sf"/>
</dbReference>
<sequence length="307" mass="33421">MDNALIRTFLEVAATGSFIAAADRLFVTQSAVSLRVQRLEASLGQPLFIRSRAGAELTPAGLRFETYALSLTKIWAEAQQQIGIPESFTQSVTLGAQYSLWPRLGFAWMDALRSDRSDLMIRAELGMPDRLTRFLIEGTVQAALMYTPQLRPGLSVEKVIEEDLVMVSDLPVVDMGEVTNYVLVDWGAEFVHAHALHLPRLSGSGIVLSLGALAADYILGRGLAAYLPARSVERRVAAGDLHLVPDAPVFPYPVWAVLRDDIPADLATRLRQSLARIAEGAEDIQANVRAALDEISDDDIATLGVAE</sequence>
<dbReference type="Gene3D" id="1.10.10.10">
    <property type="entry name" value="Winged helix-like DNA-binding domain superfamily/Winged helix DNA-binding domain"/>
    <property type="match status" value="1"/>
</dbReference>
<gene>
    <name evidence="6" type="ORF">POI8812_01379</name>
</gene>
<dbReference type="SUPFAM" id="SSF46785">
    <property type="entry name" value="Winged helix' DNA-binding domain"/>
    <property type="match status" value="1"/>
</dbReference>
<dbReference type="GO" id="GO:0003700">
    <property type="term" value="F:DNA-binding transcription factor activity"/>
    <property type="evidence" value="ECO:0007669"/>
    <property type="project" value="InterPro"/>
</dbReference>
<keyword evidence="2" id="KW-0805">Transcription regulation</keyword>
<feature type="domain" description="HTH lysR-type" evidence="5">
    <location>
        <begin position="1"/>
        <end position="58"/>
    </location>
</feature>
<dbReference type="PRINTS" id="PR00039">
    <property type="entry name" value="HTHLYSR"/>
</dbReference>
<accession>A0A2R8AA33</accession>
<dbReference type="InterPro" id="IPR005119">
    <property type="entry name" value="LysR_subst-bd"/>
</dbReference>
<dbReference type="PROSITE" id="PS50931">
    <property type="entry name" value="HTH_LYSR"/>
    <property type="match status" value="1"/>
</dbReference>
<dbReference type="Proteomes" id="UP000244932">
    <property type="component" value="Unassembled WGS sequence"/>
</dbReference>
<dbReference type="SUPFAM" id="SSF53850">
    <property type="entry name" value="Periplasmic binding protein-like II"/>
    <property type="match status" value="1"/>
</dbReference>
<comment type="similarity">
    <text evidence="1">Belongs to the LysR transcriptional regulatory family.</text>
</comment>
<dbReference type="AlphaFoldDB" id="A0A2R8AA33"/>
<dbReference type="PANTHER" id="PTHR30579">
    <property type="entry name" value="TRANSCRIPTIONAL REGULATOR"/>
    <property type="match status" value="1"/>
</dbReference>
<name>A0A2R8AA33_9RHOB</name>
<reference evidence="6 7" key="1">
    <citation type="submission" date="2018-03" db="EMBL/GenBank/DDBJ databases">
        <authorList>
            <person name="Keele B.F."/>
        </authorList>
    </citation>
    <scope>NUCLEOTIDE SEQUENCE [LARGE SCALE GENOMIC DNA]</scope>
    <source>
        <strain evidence="6 7">CeCT 8812</strain>
    </source>
</reference>
<dbReference type="RefSeq" id="WP_108781799.1">
    <property type="nucleotide sequence ID" value="NZ_OMKW01000002.1"/>
</dbReference>
<protein>
    <submittedName>
        <fullName evidence="6">Putative HTH-type transcriptional regulator</fullName>
    </submittedName>
</protein>
<dbReference type="PANTHER" id="PTHR30579:SF8">
    <property type="entry name" value="HTH-TYPE TRANSCRIPTIONAL REGULATOR HDFR"/>
    <property type="match status" value="1"/>
</dbReference>
<evidence type="ECO:0000313" key="6">
    <source>
        <dbReference type="EMBL" id="SPF29074.1"/>
    </source>
</evidence>
<evidence type="ECO:0000256" key="4">
    <source>
        <dbReference type="ARBA" id="ARBA00023163"/>
    </source>
</evidence>
<keyword evidence="3" id="KW-0238">DNA-binding</keyword>
<evidence type="ECO:0000256" key="2">
    <source>
        <dbReference type="ARBA" id="ARBA00023015"/>
    </source>
</evidence>
<evidence type="ECO:0000256" key="3">
    <source>
        <dbReference type="ARBA" id="ARBA00023125"/>
    </source>
</evidence>